<dbReference type="GeneID" id="54420923"/>
<dbReference type="GO" id="GO:0006412">
    <property type="term" value="P:translation"/>
    <property type="evidence" value="ECO:0007669"/>
    <property type="project" value="InterPro"/>
</dbReference>
<dbReference type="InterPro" id="IPR007740">
    <property type="entry name" value="Ribosomal_mL49"/>
</dbReference>
<dbReference type="Gene3D" id="3.30.780.10">
    <property type="entry name" value="SUI1-like domain"/>
    <property type="match status" value="1"/>
</dbReference>
<dbReference type="GO" id="GO:0005840">
    <property type="term" value="C:ribosome"/>
    <property type="evidence" value="ECO:0007669"/>
    <property type="project" value="InterPro"/>
</dbReference>
<reference evidence="3" key="3">
    <citation type="submission" date="2025-04" db="UniProtKB">
        <authorList>
            <consortium name="RefSeq"/>
        </authorList>
    </citation>
    <scope>IDENTIFICATION</scope>
    <source>
        <strain evidence="3">CBS 781.70</strain>
    </source>
</reference>
<accession>A0A6G1FRP4</accession>
<gene>
    <name evidence="1 3" type="ORF">P152DRAFT_462458</name>
</gene>
<evidence type="ECO:0000313" key="2">
    <source>
        <dbReference type="Proteomes" id="UP000504638"/>
    </source>
</evidence>
<dbReference type="AlphaFoldDB" id="A0A6G1FRP4"/>
<name>A0A6G1FRP4_9PEZI</name>
<keyword evidence="2" id="KW-1185">Reference proteome</keyword>
<dbReference type="RefSeq" id="XP_033530095.1">
    <property type="nucleotide sequence ID" value="XM_033680353.1"/>
</dbReference>
<reference evidence="1 3" key="1">
    <citation type="submission" date="2020-01" db="EMBL/GenBank/DDBJ databases">
        <authorList>
            <consortium name="DOE Joint Genome Institute"/>
            <person name="Haridas S."/>
            <person name="Albert R."/>
            <person name="Binder M."/>
            <person name="Bloem J."/>
            <person name="Labutti K."/>
            <person name="Salamov A."/>
            <person name="Andreopoulos B."/>
            <person name="Baker S.E."/>
            <person name="Barry K."/>
            <person name="Bills G."/>
            <person name="Bluhm B.H."/>
            <person name="Cannon C."/>
            <person name="Castanera R."/>
            <person name="Culley D.E."/>
            <person name="Daum C."/>
            <person name="Ezra D."/>
            <person name="Gonzalez J.B."/>
            <person name="Henrissat B."/>
            <person name="Kuo A."/>
            <person name="Liang C."/>
            <person name="Lipzen A."/>
            <person name="Lutzoni F."/>
            <person name="Magnuson J."/>
            <person name="Mondo S."/>
            <person name="Nolan M."/>
            <person name="Ohm R."/>
            <person name="Pangilinan J."/>
            <person name="Park H.-J."/>
            <person name="Ramirez L."/>
            <person name="Alfaro M."/>
            <person name="Sun H."/>
            <person name="Tritt A."/>
            <person name="Yoshinaga Y."/>
            <person name="Zwiers L.-H."/>
            <person name="Turgeon B.G."/>
            <person name="Goodwin S.B."/>
            <person name="Spatafora J.W."/>
            <person name="Crous P.W."/>
            <person name="Grigoriev I.V."/>
        </authorList>
    </citation>
    <scope>NUCLEOTIDE SEQUENCE</scope>
    <source>
        <strain evidence="1 3">CBS 781.70</strain>
    </source>
</reference>
<evidence type="ECO:0000313" key="3">
    <source>
        <dbReference type="RefSeq" id="XP_033530095.1"/>
    </source>
</evidence>
<dbReference type="GO" id="GO:0003735">
    <property type="term" value="F:structural constituent of ribosome"/>
    <property type="evidence" value="ECO:0007669"/>
    <property type="project" value="InterPro"/>
</dbReference>
<dbReference type="EMBL" id="ML975183">
    <property type="protein sequence ID" value="KAF1808464.1"/>
    <property type="molecule type" value="Genomic_DNA"/>
</dbReference>
<proteinExistence type="predicted"/>
<dbReference type="Pfam" id="PF05046">
    <property type="entry name" value="Img2"/>
    <property type="match status" value="1"/>
</dbReference>
<dbReference type="OrthoDB" id="19439at2759"/>
<organism evidence="1">
    <name type="scientific">Eremomyces bilateralis CBS 781.70</name>
    <dbReference type="NCBI Taxonomy" id="1392243"/>
    <lineage>
        <taxon>Eukaryota</taxon>
        <taxon>Fungi</taxon>
        <taxon>Dikarya</taxon>
        <taxon>Ascomycota</taxon>
        <taxon>Pezizomycotina</taxon>
        <taxon>Dothideomycetes</taxon>
        <taxon>Dothideomycetes incertae sedis</taxon>
        <taxon>Eremomycetales</taxon>
        <taxon>Eremomycetaceae</taxon>
        <taxon>Eremomyces</taxon>
    </lineage>
</organism>
<sequence length="68" mass="7892">MRQFAVYELRKNGGNLLKTRIKHIYGDVHKLRDEIQALLELEAKNIKVNPVNGHIEIKVRDEAQQSLV</sequence>
<evidence type="ECO:0000313" key="1">
    <source>
        <dbReference type="EMBL" id="KAF1808464.1"/>
    </source>
</evidence>
<protein>
    <submittedName>
        <fullName evidence="1 3">Uncharacterized protein</fullName>
    </submittedName>
</protein>
<dbReference type="Proteomes" id="UP000504638">
    <property type="component" value="Unplaced"/>
</dbReference>
<reference evidence="3" key="2">
    <citation type="submission" date="2020-04" db="EMBL/GenBank/DDBJ databases">
        <authorList>
            <consortium name="NCBI Genome Project"/>
        </authorList>
    </citation>
    <scope>NUCLEOTIDE SEQUENCE</scope>
    <source>
        <strain evidence="3">CBS 781.70</strain>
    </source>
</reference>